<dbReference type="EMBL" id="KB644412">
    <property type="protein sequence ID" value="EPS29959.1"/>
    <property type="molecule type" value="Genomic_DNA"/>
</dbReference>
<accession>S7ZI57</accession>
<proteinExistence type="predicted"/>
<gene>
    <name evidence="2" type="ORF">PDE_04909</name>
</gene>
<dbReference type="Proteomes" id="UP000019376">
    <property type="component" value="Unassembled WGS sequence"/>
</dbReference>
<dbReference type="HOGENOM" id="CLU_1337911_0_0_1"/>
<organism evidence="2 3">
    <name type="scientific">Penicillium oxalicum (strain 114-2 / CGMCC 5302)</name>
    <name type="common">Penicillium decumbens</name>
    <dbReference type="NCBI Taxonomy" id="933388"/>
    <lineage>
        <taxon>Eukaryota</taxon>
        <taxon>Fungi</taxon>
        <taxon>Dikarya</taxon>
        <taxon>Ascomycota</taxon>
        <taxon>Pezizomycotina</taxon>
        <taxon>Eurotiomycetes</taxon>
        <taxon>Eurotiomycetidae</taxon>
        <taxon>Eurotiales</taxon>
        <taxon>Aspergillaceae</taxon>
        <taxon>Penicillium</taxon>
    </lineage>
</organism>
<dbReference type="AlphaFoldDB" id="S7ZI57"/>
<keyword evidence="3" id="KW-1185">Reference proteome</keyword>
<evidence type="ECO:0000256" key="1">
    <source>
        <dbReference type="SAM" id="MobiDB-lite"/>
    </source>
</evidence>
<reference evidence="2 3" key="1">
    <citation type="journal article" date="2013" name="PLoS ONE">
        <title>Genomic and secretomic analyses reveal unique features of the lignocellulolytic enzyme system of Penicillium decumbens.</title>
        <authorList>
            <person name="Liu G."/>
            <person name="Zhang L."/>
            <person name="Wei X."/>
            <person name="Zou G."/>
            <person name="Qin Y."/>
            <person name="Ma L."/>
            <person name="Li J."/>
            <person name="Zheng H."/>
            <person name="Wang S."/>
            <person name="Wang C."/>
            <person name="Xun L."/>
            <person name="Zhao G.-P."/>
            <person name="Zhou Z."/>
            <person name="Qu Y."/>
        </authorList>
    </citation>
    <scope>NUCLEOTIDE SEQUENCE [LARGE SCALE GENOMIC DNA]</scope>
    <source>
        <strain evidence="3">114-2 / CGMCC 5302</strain>
    </source>
</reference>
<feature type="region of interest" description="Disordered" evidence="1">
    <location>
        <begin position="1"/>
        <end position="36"/>
    </location>
</feature>
<name>S7ZI57_PENO1</name>
<sequence length="205" mass="22848">MGSGVPEGNLPKKRHKEPAVSRDQKKKKAVSPGSCGTVERARMGSAITLSLEPGLSTNECLSFHRATGTGTCSHEYQKRSRQLYPEYGIDRHPQHRCFRTIVVWHNHRPERPPRESCSLGFGDVDGEARGRTTSTLAEGANFETGKLWVGTAKFSANPSETTPSMEWILAPLYSKLNFPIFCFSEHGHWCHSQQIIQRGVVQSLD</sequence>
<evidence type="ECO:0000313" key="3">
    <source>
        <dbReference type="Proteomes" id="UP000019376"/>
    </source>
</evidence>
<evidence type="ECO:0000313" key="2">
    <source>
        <dbReference type="EMBL" id="EPS29959.1"/>
    </source>
</evidence>
<protein>
    <submittedName>
        <fullName evidence="2">Uncharacterized protein</fullName>
    </submittedName>
</protein>